<comment type="similarity">
    <text evidence="1">Belongs to the bacterial ribosomal protein bS18 family.</text>
</comment>
<keyword evidence="3" id="KW-0687">Ribonucleoprotein</keyword>
<sequence length="145" mass="16337">MTSKTNKIRNAREANRKFKKKANPLAIEKVVFIDYKDVSLLQRFMSDRSKIRGQRMSGTNVQQQRDLATAIKNAREMALLPYTKRTVSTRAPRPGKEDREDESSLELDAQPTSSSFVPREDEDDSTDSTEAVAEETAAVEAEVEA</sequence>
<dbReference type="SUPFAM" id="SSF46911">
    <property type="entry name" value="Ribosomal protein S18"/>
    <property type="match status" value="1"/>
</dbReference>
<reference evidence="5" key="1">
    <citation type="submission" date="2020-05" db="EMBL/GenBank/DDBJ databases">
        <authorList>
            <person name="Chiriac C."/>
            <person name="Salcher M."/>
            <person name="Ghai R."/>
            <person name="Kavagutti S V."/>
        </authorList>
    </citation>
    <scope>NUCLEOTIDE SEQUENCE</scope>
</reference>
<evidence type="ECO:0000313" key="5">
    <source>
        <dbReference type="EMBL" id="CAB4368409.1"/>
    </source>
</evidence>
<dbReference type="GO" id="GO:0022627">
    <property type="term" value="C:cytosolic small ribosomal subunit"/>
    <property type="evidence" value="ECO:0007669"/>
    <property type="project" value="TreeGrafter"/>
</dbReference>
<dbReference type="Gene3D" id="4.10.640.10">
    <property type="entry name" value="Ribosomal protein S18"/>
    <property type="match status" value="1"/>
</dbReference>
<dbReference type="NCBIfam" id="TIGR00165">
    <property type="entry name" value="S18"/>
    <property type="match status" value="1"/>
</dbReference>
<organism evidence="5">
    <name type="scientific">freshwater metagenome</name>
    <dbReference type="NCBI Taxonomy" id="449393"/>
    <lineage>
        <taxon>unclassified sequences</taxon>
        <taxon>metagenomes</taxon>
        <taxon>ecological metagenomes</taxon>
    </lineage>
</organism>
<evidence type="ECO:0000256" key="2">
    <source>
        <dbReference type="ARBA" id="ARBA00022980"/>
    </source>
</evidence>
<dbReference type="Pfam" id="PF01084">
    <property type="entry name" value="Ribosomal_S18"/>
    <property type="match status" value="1"/>
</dbReference>
<proteinExistence type="inferred from homology"/>
<keyword evidence="2" id="KW-0689">Ribosomal protein</keyword>
<feature type="compositionally biased region" description="Low complexity" evidence="4">
    <location>
        <begin position="128"/>
        <end position="145"/>
    </location>
</feature>
<dbReference type="PANTHER" id="PTHR13479:SF40">
    <property type="entry name" value="SMALL RIBOSOMAL SUBUNIT PROTEIN BS18M"/>
    <property type="match status" value="1"/>
</dbReference>
<dbReference type="EMBL" id="CAETWZ010000147">
    <property type="protein sequence ID" value="CAB4368409.1"/>
    <property type="molecule type" value="Genomic_DNA"/>
</dbReference>
<feature type="region of interest" description="Disordered" evidence="4">
    <location>
        <begin position="1"/>
        <end position="20"/>
    </location>
</feature>
<dbReference type="PRINTS" id="PR00974">
    <property type="entry name" value="RIBOSOMALS18"/>
</dbReference>
<name>A0A6J6AHS9_9ZZZZ</name>
<protein>
    <submittedName>
        <fullName evidence="5">Unannotated protein</fullName>
    </submittedName>
</protein>
<evidence type="ECO:0000256" key="3">
    <source>
        <dbReference type="ARBA" id="ARBA00023274"/>
    </source>
</evidence>
<gene>
    <name evidence="5" type="ORF">UFOPK4179_01210</name>
</gene>
<dbReference type="HAMAP" id="MF_00270">
    <property type="entry name" value="Ribosomal_bS18"/>
    <property type="match status" value="1"/>
</dbReference>
<dbReference type="InterPro" id="IPR036870">
    <property type="entry name" value="Ribosomal_bS18_sf"/>
</dbReference>
<dbReference type="GO" id="GO:0070181">
    <property type="term" value="F:small ribosomal subunit rRNA binding"/>
    <property type="evidence" value="ECO:0007669"/>
    <property type="project" value="TreeGrafter"/>
</dbReference>
<dbReference type="AlphaFoldDB" id="A0A6J6AHS9"/>
<accession>A0A6J6AHS9</accession>
<dbReference type="GO" id="GO:0006412">
    <property type="term" value="P:translation"/>
    <property type="evidence" value="ECO:0007669"/>
    <property type="project" value="InterPro"/>
</dbReference>
<dbReference type="PANTHER" id="PTHR13479">
    <property type="entry name" value="30S RIBOSOMAL PROTEIN S18"/>
    <property type="match status" value="1"/>
</dbReference>
<dbReference type="InterPro" id="IPR001648">
    <property type="entry name" value="Ribosomal_bS18"/>
</dbReference>
<evidence type="ECO:0000256" key="1">
    <source>
        <dbReference type="ARBA" id="ARBA00005589"/>
    </source>
</evidence>
<dbReference type="GO" id="GO:0003735">
    <property type="term" value="F:structural constituent of ribosome"/>
    <property type="evidence" value="ECO:0007669"/>
    <property type="project" value="InterPro"/>
</dbReference>
<feature type="region of interest" description="Disordered" evidence="4">
    <location>
        <begin position="81"/>
        <end position="145"/>
    </location>
</feature>
<evidence type="ECO:0000256" key="4">
    <source>
        <dbReference type="SAM" id="MobiDB-lite"/>
    </source>
</evidence>